<dbReference type="PATRIC" id="fig|1217648.3.peg.472"/>
<gene>
    <name evidence="1" type="ORF">F933_00487</name>
</gene>
<proteinExistence type="predicted"/>
<dbReference type="HOGENOM" id="CLU_3113417_0_0_6"/>
<evidence type="ECO:0000313" key="1">
    <source>
        <dbReference type="EMBL" id="ENW07962.1"/>
    </source>
</evidence>
<keyword evidence="2" id="KW-1185">Reference proteome</keyword>
<sequence>MWCFSKDVNVDDLDVYFAKISQPIGVIVRFIIPLNNKALYFVIEEKVTLE</sequence>
<dbReference type="AlphaFoldDB" id="N9ECJ2"/>
<evidence type="ECO:0000313" key="2">
    <source>
        <dbReference type="Proteomes" id="UP000017670"/>
    </source>
</evidence>
<dbReference type="EMBL" id="APQL01000003">
    <property type="protein sequence ID" value="ENW07962.1"/>
    <property type="molecule type" value="Genomic_DNA"/>
</dbReference>
<dbReference type="STRING" id="262668.GCA_000931715_00433"/>
<comment type="caution">
    <text evidence="1">The sequence shown here is derived from an EMBL/GenBank/DDBJ whole genome shotgun (WGS) entry which is preliminary data.</text>
</comment>
<protein>
    <submittedName>
        <fullName evidence="1">Uncharacterized protein</fullName>
    </submittedName>
</protein>
<organism evidence="1 2">
    <name type="scientific">Acinetobacter beijerinckii CIP 110307</name>
    <dbReference type="NCBI Taxonomy" id="1217648"/>
    <lineage>
        <taxon>Bacteria</taxon>
        <taxon>Pseudomonadati</taxon>
        <taxon>Pseudomonadota</taxon>
        <taxon>Gammaproteobacteria</taxon>
        <taxon>Moraxellales</taxon>
        <taxon>Moraxellaceae</taxon>
        <taxon>Acinetobacter</taxon>
    </lineage>
</organism>
<reference evidence="1 2" key="1">
    <citation type="submission" date="2013-02" db="EMBL/GenBank/DDBJ databases">
        <title>The Genome Sequence of Acinetobacter beijerinckii CIP 110307.</title>
        <authorList>
            <consortium name="The Broad Institute Genome Sequencing Platform"/>
            <consortium name="The Broad Institute Genome Sequencing Center for Infectious Disease"/>
            <person name="Cerqueira G."/>
            <person name="Feldgarden M."/>
            <person name="Courvalin P."/>
            <person name="Perichon B."/>
            <person name="Grillot-Courvalin C."/>
            <person name="Clermont D."/>
            <person name="Rocha E."/>
            <person name="Yoon E.-J."/>
            <person name="Nemec A."/>
            <person name="Walker B."/>
            <person name="Young S.K."/>
            <person name="Zeng Q."/>
            <person name="Gargeya S."/>
            <person name="Fitzgerald M."/>
            <person name="Haas B."/>
            <person name="Abouelleil A."/>
            <person name="Alvarado L."/>
            <person name="Arachchi H.M."/>
            <person name="Berlin A.M."/>
            <person name="Chapman S.B."/>
            <person name="Dewar J."/>
            <person name="Goldberg J."/>
            <person name="Griggs A."/>
            <person name="Gujja S."/>
            <person name="Hansen M."/>
            <person name="Howarth C."/>
            <person name="Imamovic A."/>
            <person name="Larimer J."/>
            <person name="McCowan C."/>
            <person name="Murphy C."/>
            <person name="Neiman D."/>
            <person name="Pearson M."/>
            <person name="Priest M."/>
            <person name="Roberts A."/>
            <person name="Saif S."/>
            <person name="Shea T."/>
            <person name="Sisk P."/>
            <person name="Sykes S."/>
            <person name="Wortman J."/>
            <person name="Nusbaum C."/>
            <person name="Birren B."/>
        </authorList>
    </citation>
    <scope>NUCLEOTIDE SEQUENCE [LARGE SCALE GENOMIC DNA]</scope>
    <source>
        <strain evidence="1 2">CIP 110307</strain>
    </source>
</reference>
<accession>N9ECJ2</accession>
<name>N9ECJ2_9GAMM</name>
<dbReference type="Proteomes" id="UP000017670">
    <property type="component" value="Unassembled WGS sequence"/>
</dbReference>